<gene>
    <name evidence="3" type="ORF">ACBT_1094</name>
    <name evidence="4" type="ORF">FE247_07130</name>
</gene>
<name>A0A5J6RGD4_9BACT</name>
<feature type="domain" description="Fibronectin type-III" evidence="2">
    <location>
        <begin position="233"/>
        <end position="327"/>
    </location>
</feature>
<evidence type="ECO:0000313" key="6">
    <source>
        <dbReference type="Proteomes" id="UP000509513"/>
    </source>
</evidence>
<feature type="domain" description="Fibronectin type-III" evidence="2">
    <location>
        <begin position="40"/>
        <end position="137"/>
    </location>
</feature>
<dbReference type="InterPro" id="IPR013783">
    <property type="entry name" value="Ig-like_fold"/>
</dbReference>
<evidence type="ECO:0000313" key="3">
    <source>
        <dbReference type="EMBL" id="QKJ27006.1"/>
    </source>
</evidence>
<accession>A0A5J6RGD4</accession>
<dbReference type="AlphaFoldDB" id="A0A5J6RGD4"/>
<reference evidence="4 5" key="1">
    <citation type="submission" date="2019-05" db="EMBL/GenBank/DDBJ databases">
        <title>Arcobacter cibarius and Arcobacter thereius providing challenges in identification an antibiotic susceptibility and Quinolone resistance.</title>
        <authorList>
            <person name="Busch A."/>
            <person name="Hanel I."/>
            <person name="Hotzel H."/>
            <person name="Tomaso H."/>
        </authorList>
    </citation>
    <scope>NUCLEOTIDE SEQUENCE [LARGE SCALE GENOMIC DNA]</scope>
    <source>
        <strain evidence="4 5">16CS0831-2</strain>
    </source>
</reference>
<reference evidence="3 6" key="2">
    <citation type="submission" date="2020-05" db="EMBL/GenBank/DDBJ databases">
        <title>Complete genome sequencing of Campylobacter and Arcobacter type strains.</title>
        <authorList>
            <person name="Miller W.G."/>
            <person name="Yee E."/>
        </authorList>
    </citation>
    <scope>NUCLEOTIDE SEQUENCE [LARGE SCALE GENOMIC DNA]</scope>
    <source>
        <strain evidence="3 6">LMG 21996</strain>
    </source>
</reference>
<dbReference type="Gene3D" id="2.60.40.10">
    <property type="entry name" value="Immunoglobulins"/>
    <property type="match status" value="4"/>
</dbReference>
<evidence type="ECO:0000313" key="4">
    <source>
        <dbReference type="EMBL" id="TLS98494.1"/>
    </source>
</evidence>
<proteinExistence type="predicted"/>
<keyword evidence="1" id="KW-0732">Signal</keyword>
<feature type="chain" id="PRO_5044621605" evidence="1">
    <location>
        <begin position="24"/>
        <end position="420"/>
    </location>
</feature>
<dbReference type="InterPro" id="IPR036116">
    <property type="entry name" value="FN3_sf"/>
</dbReference>
<feature type="domain" description="Fibronectin type-III" evidence="2">
    <location>
        <begin position="329"/>
        <end position="420"/>
    </location>
</feature>
<feature type="signal peptide" evidence="1">
    <location>
        <begin position="1"/>
        <end position="23"/>
    </location>
</feature>
<dbReference type="Proteomes" id="UP000509513">
    <property type="component" value="Chromosome"/>
</dbReference>
<dbReference type="EMBL" id="CP054051">
    <property type="protein sequence ID" value="QKJ27006.1"/>
    <property type="molecule type" value="Genomic_DNA"/>
</dbReference>
<protein>
    <submittedName>
        <fullName evidence="3">Fibronectin type III domain-containing protein</fullName>
    </submittedName>
</protein>
<dbReference type="PROSITE" id="PS50853">
    <property type="entry name" value="FN3"/>
    <property type="match status" value="3"/>
</dbReference>
<sequence length="420" mass="47129">MKRLIQATSLTTFLLLYSGCSNVIDSLSTTTAPKVNQSAPTVNYSSIKSLPDMTSIGFEWQKLDDPRVVGYNFYRTEISKGEKTLKLISKIDSRHATHYVDKGLEPKTKYAYQISSVLSDGTESPTTEAYIAETLPRIKPVAFAQAVSNLPKKVKLLWEPHPDQRVNYYRVEKYNDTLNEWIYLATVNQRLSAEYLDTGLSNSSKHKYRVKAFTFDDVESAPTKVLEAVTKPAPKSVTGLKASNNIPKKIFLTWSASPTNDVVQYEIHRSNYESFGYKKIETVNSNVLEYTDDLKEDGLKYYYKIIAIDKDGLDSTSDLKPVKGESLGKPTKPNLSQASIQGGVAVLNWSSTPRAVSYTVIKKTKQNFFQYKTTKFENISGTSFQDSDIVSGIDYKYSIQAIDEFGIASESSNEVSLVRK</sequence>
<dbReference type="Proteomes" id="UP000305417">
    <property type="component" value="Unassembled WGS sequence"/>
</dbReference>
<evidence type="ECO:0000313" key="5">
    <source>
        <dbReference type="Proteomes" id="UP000305417"/>
    </source>
</evidence>
<organism evidence="3 6">
    <name type="scientific">Aliarcobacter cibarius</name>
    <dbReference type="NCBI Taxonomy" id="255507"/>
    <lineage>
        <taxon>Bacteria</taxon>
        <taxon>Pseudomonadati</taxon>
        <taxon>Campylobacterota</taxon>
        <taxon>Epsilonproteobacteria</taxon>
        <taxon>Campylobacterales</taxon>
        <taxon>Arcobacteraceae</taxon>
        <taxon>Aliarcobacter</taxon>
    </lineage>
</organism>
<evidence type="ECO:0000259" key="2">
    <source>
        <dbReference type="PROSITE" id="PS50853"/>
    </source>
</evidence>
<keyword evidence="5" id="KW-1185">Reference proteome</keyword>
<dbReference type="InterPro" id="IPR003961">
    <property type="entry name" value="FN3_dom"/>
</dbReference>
<dbReference type="SUPFAM" id="SSF49265">
    <property type="entry name" value="Fibronectin type III"/>
    <property type="match status" value="3"/>
</dbReference>
<dbReference type="OrthoDB" id="9810925at2"/>
<dbReference type="CDD" id="cd00063">
    <property type="entry name" value="FN3"/>
    <property type="match status" value="2"/>
</dbReference>
<dbReference type="STRING" id="1442598.GCA_000522465_01182"/>
<dbReference type="KEGG" id="acib:ACBT_1094"/>
<evidence type="ECO:0000256" key="1">
    <source>
        <dbReference type="SAM" id="SignalP"/>
    </source>
</evidence>
<dbReference type="SMART" id="SM00060">
    <property type="entry name" value="FN3"/>
    <property type="match status" value="4"/>
</dbReference>
<dbReference type="EMBL" id="VBUC01000015">
    <property type="protein sequence ID" value="TLS98494.1"/>
    <property type="molecule type" value="Genomic_DNA"/>
</dbReference>
<dbReference type="RefSeq" id="WP_024775301.1">
    <property type="nucleotide sequence ID" value="NZ_CP043857.1"/>
</dbReference>